<name>A0A165DPJ8_9APHY</name>
<feature type="transmembrane region" description="Helical" evidence="1">
    <location>
        <begin position="227"/>
        <end position="248"/>
    </location>
</feature>
<feature type="transmembrane region" description="Helical" evidence="1">
    <location>
        <begin position="88"/>
        <end position="110"/>
    </location>
</feature>
<dbReference type="Proteomes" id="UP000076871">
    <property type="component" value="Unassembled WGS sequence"/>
</dbReference>
<proteinExistence type="predicted"/>
<evidence type="ECO:0000313" key="2">
    <source>
        <dbReference type="EMBL" id="KZT05340.1"/>
    </source>
</evidence>
<keyword evidence="1" id="KW-0472">Membrane</keyword>
<feature type="transmembrane region" description="Helical" evidence="1">
    <location>
        <begin position="43"/>
        <end position="68"/>
    </location>
</feature>
<keyword evidence="1" id="KW-1133">Transmembrane helix</keyword>
<organism evidence="2 3">
    <name type="scientific">Laetiporus sulphureus 93-53</name>
    <dbReference type="NCBI Taxonomy" id="1314785"/>
    <lineage>
        <taxon>Eukaryota</taxon>
        <taxon>Fungi</taxon>
        <taxon>Dikarya</taxon>
        <taxon>Basidiomycota</taxon>
        <taxon>Agaricomycotina</taxon>
        <taxon>Agaricomycetes</taxon>
        <taxon>Polyporales</taxon>
        <taxon>Laetiporus</taxon>
    </lineage>
</organism>
<evidence type="ECO:0008006" key="4">
    <source>
        <dbReference type="Google" id="ProtNLM"/>
    </source>
</evidence>
<dbReference type="OrthoDB" id="2653987at2759"/>
<keyword evidence="3" id="KW-1185">Reference proteome</keyword>
<accession>A0A165DPJ8</accession>
<dbReference type="EMBL" id="KV427630">
    <property type="protein sequence ID" value="KZT05340.1"/>
    <property type="molecule type" value="Genomic_DNA"/>
</dbReference>
<sequence length="275" mass="29594">MSSSEKKNLLTDLVVPFRQFASSQDSELRQAILQVITIWLNRLALVSGIATFFASIDSLLFSLASSAVHLGDPSTSWSATDKLTTATFAGALIFHICAAIIAFVASFILVRLQLVDADEQEAKYVHGTTSNKAIARDVERDPLANEHAHRPSTSSAGVADFKKEGASSVSQDPCDAIYQRVNVQCLQLRGFRKLPAIRVPSPTLTPTQLAQQILDPPIMLLQRCHTLAVWMSAVGFVCGLIGILAYAWAHTPLAVSIFSTACLGVCTIAGTLVLL</sequence>
<gene>
    <name evidence="2" type="ORF">LAESUDRAFT_760226</name>
</gene>
<keyword evidence="1" id="KW-0812">Transmembrane</keyword>
<protein>
    <recommendedName>
        <fullName evidence="4">Transmembrane protein</fullName>
    </recommendedName>
</protein>
<dbReference type="InParanoid" id="A0A165DPJ8"/>
<dbReference type="RefSeq" id="XP_040763080.1">
    <property type="nucleotide sequence ID" value="XM_040912705.1"/>
</dbReference>
<dbReference type="AlphaFoldDB" id="A0A165DPJ8"/>
<dbReference type="GeneID" id="63829733"/>
<feature type="transmembrane region" description="Helical" evidence="1">
    <location>
        <begin position="254"/>
        <end position="274"/>
    </location>
</feature>
<reference evidence="2 3" key="1">
    <citation type="journal article" date="2016" name="Mol. Biol. Evol.">
        <title>Comparative Genomics of Early-Diverging Mushroom-Forming Fungi Provides Insights into the Origins of Lignocellulose Decay Capabilities.</title>
        <authorList>
            <person name="Nagy L.G."/>
            <person name="Riley R."/>
            <person name="Tritt A."/>
            <person name="Adam C."/>
            <person name="Daum C."/>
            <person name="Floudas D."/>
            <person name="Sun H."/>
            <person name="Yadav J.S."/>
            <person name="Pangilinan J."/>
            <person name="Larsson K.H."/>
            <person name="Matsuura K."/>
            <person name="Barry K."/>
            <person name="Labutti K."/>
            <person name="Kuo R."/>
            <person name="Ohm R.A."/>
            <person name="Bhattacharya S.S."/>
            <person name="Shirouzu T."/>
            <person name="Yoshinaga Y."/>
            <person name="Martin F.M."/>
            <person name="Grigoriev I.V."/>
            <person name="Hibbett D.S."/>
        </authorList>
    </citation>
    <scope>NUCLEOTIDE SEQUENCE [LARGE SCALE GENOMIC DNA]</scope>
    <source>
        <strain evidence="2 3">93-53</strain>
    </source>
</reference>
<evidence type="ECO:0000313" key="3">
    <source>
        <dbReference type="Proteomes" id="UP000076871"/>
    </source>
</evidence>
<evidence type="ECO:0000256" key="1">
    <source>
        <dbReference type="SAM" id="Phobius"/>
    </source>
</evidence>